<dbReference type="VEuPathDB" id="VectorBase:ADAC002525"/>
<keyword evidence="5" id="KW-1185">Reference proteome</keyword>
<evidence type="ECO:0000313" key="4">
    <source>
        <dbReference type="EnsemblMetazoa" id="ADAC002525-PA"/>
    </source>
</evidence>
<dbReference type="SUPFAM" id="SSF57625">
    <property type="entry name" value="Invertebrate chitin-binding proteins"/>
    <property type="match status" value="1"/>
</dbReference>
<organism evidence="3">
    <name type="scientific">Anopheles darlingi</name>
    <name type="common">Mosquito</name>
    <dbReference type="NCBI Taxonomy" id="43151"/>
    <lineage>
        <taxon>Eukaryota</taxon>
        <taxon>Metazoa</taxon>
        <taxon>Ecdysozoa</taxon>
        <taxon>Arthropoda</taxon>
        <taxon>Hexapoda</taxon>
        <taxon>Insecta</taxon>
        <taxon>Pterygota</taxon>
        <taxon>Neoptera</taxon>
        <taxon>Endopterygota</taxon>
        <taxon>Diptera</taxon>
        <taxon>Nematocera</taxon>
        <taxon>Culicoidea</taxon>
        <taxon>Culicidae</taxon>
        <taxon>Anophelinae</taxon>
        <taxon>Anopheles</taxon>
    </lineage>
</organism>
<evidence type="ECO:0000313" key="3">
    <source>
        <dbReference type="EMBL" id="ETN65703.1"/>
    </source>
</evidence>
<evidence type="ECO:0000259" key="2">
    <source>
        <dbReference type="PROSITE" id="PS50940"/>
    </source>
</evidence>
<reference evidence="4" key="4">
    <citation type="submission" date="2015-06" db="UniProtKB">
        <authorList>
            <consortium name="EnsemblMetazoa"/>
        </authorList>
    </citation>
    <scope>IDENTIFICATION</scope>
</reference>
<feature type="compositionally biased region" description="Pro residues" evidence="1">
    <location>
        <begin position="144"/>
        <end position="154"/>
    </location>
</feature>
<dbReference type="EMBL" id="ADMH02000597">
    <property type="protein sequence ID" value="ETN65703.1"/>
    <property type="molecule type" value="Genomic_DNA"/>
</dbReference>
<dbReference type="EnsemblMetazoa" id="ADAC002525-RA">
    <property type="protein sequence ID" value="ADAC002525-PA"/>
    <property type="gene ID" value="ADAC002525"/>
</dbReference>
<dbReference type="GO" id="GO:0008061">
    <property type="term" value="F:chitin binding"/>
    <property type="evidence" value="ECO:0007669"/>
    <property type="project" value="InterPro"/>
</dbReference>
<dbReference type="HOGENOM" id="CLU_1533853_0_0_1"/>
<dbReference type="AlphaFoldDB" id="W5JQX4"/>
<protein>
    <recommendedName>
        <fullName evidence="2">Chitin-binding type-2 domain-containing protein</fullName>
    </recommendedName>
</protein>
<dbReference type="SMART" id="SM00494">
    <property type="entry name" value="ChtBD2"/>
    <property type="match status" value="1"/>
</dbReference>
<gene>
    <name evidence="3" type="ORF">AND_002525</name>
</gene>
<evidence type="ECO:0000256" key="1">
    <source>
        <dbReference type="SAM" id="MobiDB-lite"/>
    </source>
</evidence>
<proteinExistence type="predicted"/>
<reference evidence="3" key="2">
    <citation type="submission" date="2010-05" db="EMBL/GenBank/DDBJ databases">
        <authorList>
            <person name="Almeida L.G."/>
            <person name="Nicolas M.F."/>
            <person name="Souza R.C."/>
            <person name="Vasconcelos A.T.R."/>
        </authorList>
    </citation>
    <scope>NUCLEOTIDE SEQUENCE</scope>
</reference>
<feature type="region of interest" description="Disordered" evidence="1">
    <location>
        <begin position="109"/>
        <end position="175"/>
    </location>
</feature>
<accession>W5JQX4</accession>
<feature type="compositionally biased region" description="Low complexity" evidence="1">
    <location>
        <begin position="155"/>
        <end position="175"/>
    </location>
</feature>
<evidence type="ECO:0000313" key="5">
    <source>
        <dbReference type="Proteomes" id="UP000000673"/>
    </source>
</evidence>
<dbReference type="Gene3D" id="2.170.140.10">
    <property type="entry name" value="Chitin binding domain"/>
    <property type="match status" value="1"/>
</dbReference>
<feature type="compositionally biased region" description="Polar residues" evidence="1">
    <location>
        <begin position="117"/>
        <end position="134"/>
    </location>
</feature>
<dbReference type="InterPro" id="IPR036508">
    <property type="entry name" value="Chitin-bd_dom_sf"/>
</dbReference>
<dbReference type="InterPro" id="IPR002557">
    <property type="entry name" value="Chitin-bd_dom"/>
</dbReference>
<reference evidence="3" key="3">
    <citation type="journal article" date="2013" name="Nucleic Acids Res.">
        <title>The genome of Anopheles darlingi, the main neotropical malaria vector.</title>
        <authorList>
            <person name="Marinotti O."/>
            <person name="Cerqueira G.C."/>
            <person name="de Almeida L.G."/>
            <person name="Ferro M.I."/>
            <person name="Loreto E.L."/>
            <person name="Zaha A."/>
            <person name="Teixeira S.M."/>
            <person name="Wespiser A.R."/>
            <person name="Almeida E Silva A."/>
            <person name="Schlindwein A.D."/>
            <person name="Pacheco A.C."/>
            <person name="Silva A.L."/>
            <person name="Graveley B.R."/>
            <person name="Walenz B.P."/>
            <person name="Lima Bde A."/>
            <person name="Ribeiro C.A."/>
            <person name="Nunes-Silva C.G."/>
            <person name="de Carvalho C.R."/>
            <person name="Soares C.M."/>
            <person name="de Menezes C.B."/>
            <person name="Matiolli C."/>
            <person name="Caffrey D."/>
            <person name="Araujo D.A."/>
            <person name="de Oliveira D.M."/>
            <person name="Golenbock D."/>
            <person name="Grisard E.C."/>
            <person name="Fantinatti-Garboggini F."/>
            <person name="de Carvalho F.M."/>
            <person name="Barcellos F.G."/>
            <person name="Prosdocimi F."/>
            <person name="May G."/>
            <person name="Azevedo Junior G.M."/>
            <person name="Guimaraes G.M."/>
            <person name="Goldman G.H."/>
            <person name="Padilha I.Q."/>
            <person name="Batista Jda S."/>
            <person name="Ferro J.A."/>
            <person name="Ribeiro J.M."/>
            <person name="Fietto J.L."/>
            <person name="Dabbas K.M."/>
            <person name="Cerdeira L."/>
            <person name="Agnez-Lima L.F."/>
            <person name="Brocchi M."/>
            <person name="de Carvalho M.O."/>
            <person name="Teixeira Mde M."/>
            <person name="Diniz Maia Mde M."/>
            <person name="Goldman M.H."/>
            <person name="Cruz Schneider M.P."/>
            <person name="Felipe M.S."/>
            <person name="Hungria M."/>
            <person name="Nicolas M.F."/>
            <person name="Pereira M."/>
            <person name="Montes M.A."/>
            <person name="Cantao M.E."/>
            <person name="Vincentz M."/>
            <person name="Rafael M.S."/>
            <person name="Silverman N."/>
            <person name="Stoco P.H."/>
            <person name="Souza R.C."/>
            <person name="Vicentini R."/>
            <person name="Gazzinelli R.T."/>
            <person name="Neves Rde O."/>
            <person name="Silva R."/>
            <person name="Astolfi-Filho S."/>
            <person name="Maciel T.E."/>
            <person name="Urmenyi T.P."/>
            <person name="Tadei W.P."/>
            <person name="Camargo E.P."/>
            <person name="de Vasconcelos A.T."/>
        </authorList>
    </citation>
    <scope>NUCLEOTIDE SEQUENCE</scope>
</reference>
<dbReference type="Proteomes" id="UP000000673">
    <property type="component" value="Unassembled WGS sequence"/>
</dbReference>
<dbReference type="GO" id="GO:0005576">
    <property type="term" value="C:extracellular region"/>
    <property type="evidence" value="ECO:0007669"/>
    <property type="project" value="InterPro"/>
</dbReference>
<dbReference type="Pfam" id="PF01607">
    <property type="entry name" value="CBM_14"/>
    <property type="match status" value="1"/>
</dbReference>
<dbReference type="VEuPathDB" id="VectorBase:ADAR2_003205"/>
<dbReference type="PROSITE" id="PS50940">
    <property type="entry name" value="CHIT_BIND_II"/>
    <property type="match status" value="1"/>
</dbReference>
<sequence>MYLSSVSLLPIIAESGVRFEHSMAQCWKFALLTILLGSQLIHCVPLNGRNVICPELGNEDLVFPHEYECHLYYLCSSEGAYLMQCLNGYHFSVTTRRCEAPEIAQCDPNVPLGSDPTLPTTPSITGPTSATTGVTDEVATFTPPTAPTGTPPTAPTGTPLTTEHQTTTITTEDPE</sequence>
<reference evidence="3 5" key="1">
    <citation type="journal article" date="2010" name="BMC Genomics">
        <title>Combination of measures distinguishes pre-miRNAs from other stem-loops in the genome of the newly sequenced Anopheles darlingi.</title>
        <authorList>
            <person name="Mendes N.D."/>
            <person name="Freitas A.T."/>
            <person name="Vasconcelos A.T."/>
            <person name="Sagot M.F."/>
        </authorList>
    </citation>
    <scope>NUCLEOTIDE SEQUENCE</scope>
</reference>
<name>W5JQX4_ANODA</name>
<feature type="domain" description="Chitin-binding type-2" evidence="2">
    <location>
        <begin position="50"/>
        <end position="108"/>
    </location>
</feature>